<reference evidence="8" key="1">
    <citation type="submission" date="2017-08" db="EMBL/GenBank/DDBJ databases">
        <authorList>
            <person name="Varghese N."/>
            <person name="Submissions S."/>
        </authorList>
    </citation>
    <scope>NUCLEOTIDE SEQUENCE [LARGE SCALE GENOMIC DNA]</scope>
    <source>
        <strain evidence="8">JC23</strain>
    </source>
</reference>
<comment type="subcellular location">
    <subcellularLocation>
        <location evidence="1">Cell membrane</location>
        <topology evidence="1">Multi-pass membrane protein</topology>
    </subcellularLocation>
</comment>
<proteinExistence type="predicted"/>
<evidence type="ECO:0000256" key="2">
    <source>
        <dbReference type="ARBA" id="ARBA00022475"/>
    </source>
</evidence>
<dbReference type="InterPro" id="IPR017039">
    <property type="entry name" value="Virul_fac_BrkB"/>
</dbReference>
<dbReference type="EMBL" id="OBQC01000018">
    <property type="protein sequence ID" value="SOC43974.1"/>
    <property type="molecule type" value="Genomic_DNA"/>
</dbReference>
<feature type="transmembrane region" description="Helical" evidence="6">
    <location>
        <begin position="199"/>
        <end position="223"/>
    </location>
</feature>
<dbReference type="Proteomes" id="UP000219252">
    <property type="component" value="Unassembled WGS sequence"/>
</dbReference>
<organism evidence="7 8">
    <name type="scientific">Ureibacillus acetophenoni</name>
    <dbReference type="NCBI Taxonomy" id="614649"/>
    <lineage>
        <taxon>Bacteria</taxon>
        <taxon>Bacillati</taxon>
        <taxon>Bacillota</taxon>
        <taxon>Bacilli</taxon>
        <taxon>Bacillales</taxon>
        <taxon>Caryophanaceae</taxon>
        <taxon>Ureibacillus</taxon>
    </lineage>
</organism>
<dbReference type="AlphaFoldDB" id="A0A285UQ10"/>
<feature type="transmembrane region" description="Helical" evidence="6">
    <location>
        <begin position="269"/>
        <end position="297"/>
    </location>
</feature>
<feature type="transmembrane region" description="Helical" evidence="6">
    <location>
        <begin position="56"/>
        <end position="80"/>
    </location>
</feature>
<evidence type="ECO:0000256" key="4">
    <source>
        <dbReference type="ARBA" id="ARBA00022989"/>
    </source>
</evidence>
<dbReference type="RefSeq" id="WP_235864655.1">
    <property type="nucleotide sequence ID" value="NZ_OBQC01000018.1"/>
</dbReference>
<dbReference type="PANTHER" id="PTHR30213">
    <property type="entry name" value="INNER MEMBRANE PROTEIN YHJD"/>
    <property type="match status" value="1"/>
</dbReference>
<accession>A0A285UQ10</accession>
<evidence type="ECO:0000256" key="6">
    <source>
        <dbReference type="SAM" id="Phobius"/>
    </source>
</evidence>
<keyword evidence="8" id="KW-1185">Reference proteome</keyword>
<gene>
    <name evidence="7" type="ORF">SAMN05877842_11832</name>
</gene>
<protein>
    <submittedName>
        <fullName evidence="7">Membrane protein</fullName>
    </submittedName>
</protein>
<evidence type="ECO:0000256" key="1">
    <source>
        <dbReference type="ARBA" id="ARBA00004651"/>
    </source>
</evidence>
<dbReference type="GO" id="GO:0005886">
    <property type="term" value="C:plasma membrane"/>
    <property type="evidence" value="ECO:0007669"/>
    <property type="project" value="UniProtKB-SubCell"/>
</dbReference>
<feature type="transmembrane region" description="Helical" evidence="6">
    <location>
        <begin position="235"/>
        <end position="257"/>
    </location>
</feature>
<evidence type="ECO:0000256" key="3">
    <source>
        <dbReference type="ARBA" id="ARBA00022692"/>
    </source>
</evidence>
<keyword evidence="3 6" id="KW-0812">Transmembrane</keyword>
<dbReference type="PIRSF" id="PIRSF035875">
    <property type="entry name" value="RNase_BN"/>
    <property type="match status" value="1"/>
</dbReference>
<keyword evidence="2" id="KW-1003">Cell membrane</keyword>
<keyword evidence="5 6" id="KW-0472">Membrane</keyword>
<feature type="transmembrane region" description="Helical" evidence="6">
    <location>
        <begin position="157"/>
        <end position="179"/>
    </location>
</feature>
<dbReference type="PANTHER" id="PTHR30213:SF0">
    <property type="entry name" value="UPF0761 MEMBRANE PROTEIN YIHY"/>
    <property type="match status" value="1"/>
</dbReference>
<evidence type="ECO:0000256" key="5">
    <source>
        <dbReference type="ARBA" id="ARBA00023136"/>
    </source>
</evidence>
<dbReference type="Pfam" id="PF03631">
    <property type="entry name" value="Virul_fac_BrkB"/>
    <property type="match status" value="1"/>
</dbReference>
<evidence type="ECO:0000313" key="8">
    <source>
        <dbReference type="Proteomes" id="UP000219252"/>
    </source>
</evidence>
<sequence>MVSEDKKVPNKKGLNFIFSFLFPEKSKVDITTSKGLVQDLLLRMYAVDVSGLGAQLAYFFLLSFFPLLIFLVALLPLLNLNQEHVFDFMQSVVPTEVFLLTQGTLVDILTSNNNGGILSLSIIGTMWSASRGVNALIKALNEAYDTKPKIGIIVRGWSIVFTIALVIIILIALTLPIIGLRYGYQLFDYLGFEKSFITIWMYVQWILPPLLIFIVLLLIYWIIPNTDPRLKILSVLPGAIFSSVAWVVLIYAFSYYINNFGNIFSTYGSIASVIVLMLWLYFTGMILIFGGLLNATFQSRRLAMRRKKRLS</sequence>
<name>A0A285UQ10_9BACL</name>
<evidence type="ECO:0000313" key="7">
    <source>
        <dbReference type="EMBL" id="SOC43974.1"/>
    </source>
</evidence>
<keyword evidence="4 6" id="KW-1133">Transmembrane helix</keyword>
<dbReference type="NCBIfam" id="TIGR00765">
    <property type="entry name" value="yihY_not_rbn"/>
    <property type="match status" value="1"/>
</dbReference>